<reference evidence="7" key="1">
    <citation type="journal article" date="2008" name="Nature">
        <title>The amphioxus genome and the evolution of the chordate karyotype.</title>
        <authorList>
            <consortium name="US DOE Joint Genome Institute (JGI-PGF)"/>
            <person name="Putnam N.H."/>
            <person name="Butts T."/>
            <person name="Ferrier D.E.K."/>
            <person name="Furlong R.F."/>
            <person name="Hellsten U."/>
            <person name="Kawashima T."/>
            <person name="Robinson-Rechavi M."/>
            <person name="Shoguchi E."/>
            <person name="Terry A."/>
            <person name="Yu J.-K."/>
            <person name="Benito-Gutierrez E.L."/>
            <person name="Dubchak I."/>
            <person name="Garcia-Fernandez J."/>
            <person name="Gibson-Brown J.J."/>
            <person name="Grigoriev I.V."/>
            <person name="Horton A.C."/>
            <person name="de Jong P.J."/>
            <person name="Jurka J."/>
            <person name="Kapitonov V.V."/>
            <person name="Kohara Y."/>
            <person name="Kuroki Y."/>
            <person name="Lindquist E."/>
            <person name="Lucas S."/>
            <person name="Osoegawa K."/>
            <person name="Pennacchio L.A."/>
            <person name="Salamov A.A."/>
            <person name="Satou Y."/>
            <person name="Sauka-Spengler T."/>
            <person name="Schmutz J."/>
            <person name="Shin-I T."/>
            <person name="Toyoda A."/>
            <person name="Bronner-Fraser M."/>
            <person name="Fujiyama A."/>
            <person name="Holland L.Z."/>
            <person name="Holland P.W.H."/>
            <person name="Satoh N."/>
            <person name="Rokhsar D.S."/>
        </authorList>
    </citation>
    <scope>NUCLEOTIDE SEQUENCE [LARGE SCALE GENOMIC DNA]</scope>
    <source>
        <strain evidence="7">S238N-H82</strain>
        <tissue evidence="7">Testes</tissue>
    </source>
</reference>
<dbReference type="EMBL" id="GG666489">
    <property type="protein sequence ID" value="EEN63871.1"/>
    <property type="molecule type" value="Genomic_DNA"/>
</dbReference>
<dbReference type="GeneID" id="118407215"/>
<keyword evidence="3" id="KW-0964">Secreted</keyword>
<comment type="subcellular location">
    <subcellularLocation>
        <location evidence="1">Secreted</location>
    </subcellularLocation>
</comment>
<dbReference type="RefSeq" id="XP_035663540.1">
    <property type="nucleotide sequence ID" value="XM_035807647.1"/>
</dbReference>
<dbReference type="GO" id="GO:0005576">
    <property type="term" value="C:extracellular region"/>
    <property type="evidence" value="ECO:0007669"/>
    <property type="project" value="UniProtKB-SubCell"/>
</dbReference>
<dbReference type="PROSITE" id="PS51326">
    <property type="entry name" value="AVIDIN_2"/>
    <property type="match status" value="1"/>
</dbReference>
<gene>
    <name evidence="9" type="primary">LOC118407215</name>
    <name evidence="7" type="ORF">BRAFLDRAFT_64064</name>
</gene>
<evidence type="ECO:0000256" key="3">
    <source>
        <dbReference type="ARBA" id="ARBA00022525"/>
    </source>
</evidence>
<reference evidence="9" key="3">
    <citation type="submission" date="2025-04" db="UniProtKB">
        <authorList>
            <consortium name="RefSeq"/>
        </authorList>
    </citation>
    <scope>IDENTIFICATION</scope>
    <source>
        <strain evidence="9">S238N-H82</strain>
        <tissue evidence="9">Testes</tissue>
    </source>
</reference>
<dbReference type="Pfam" id="PF01382">
    <property type="entry name" value="Avidin"/>
    <property type="match status" value="1"/>
</dbReference>
<dbReference type="InterPro" id="IPR005468">
    <property type="entry name" value="Avidin/str"/>
</dbReference>
<evidence type="ECO:0000313" key="7">
    <source>
        <dbReference type="EMBL" id="EEN63871.1"/>
    </source>
</evidence>
<dbReference type="InParanoid" id="C3Y7P3"/>
<evidence type="ECO:0000313" key="8">
    <source>
        <dbReference type="Proteomes" id="UP000001554"/>
    </source>
</evidence>
<dbReference type="Proteomes" id="UP000001554">
    <property type="component" value="Chromosome 19"/>
</dbReference>
<keyword evidence="4" id="KW-0732">Signal</keyword>
<dbReference type="PRINTS" id="PR00709">
    <property type="entry name" value="AVIDIN"/>
</dbReference>
<reference evidence="8" key="2">
    <citation type="journal article" date="2020" name="Nat. Ecol. Evol.">
        <title>Deeply conserved synteny resolves early events in vertebrate evolution.</title>
        <authorList>
            <person name="Simakov O."/>
            <person name="Marletaz F."/>
            <person name="Yue J.X."/>
            <person name="O'Connell B."/>
            <person name="Jenkins J."/>
            <person name="Brandt A."/>
            <person name="Calef R."/>
            <person name="Tung C.H."/>
            <person name="Huang T.K."/>
            <person name="Schmutz J."/>
            <person name="Satoh N."/>
            <person name="Yu J.K."/>
            <person name="Putnam N.H."/>
            <person name="Green R.E."/>
            <person name="Rokhsar D.S."/>
        </authorList>
    </citation>
    <scope>NUCLEOTIDE SEQUENCE [LARGE SCALE GENOMIC DNA]</scope>
    <source>
        <strain evidence="8">S238N-H82</strain>
    </source>
</reference>
<proteinExistence type="inferred from homology"/>
<dbReference type="SUPFAM" id="SSF50876">
    <property type="entry name" value="Avidin/streptavidin"/>
    <property type="match status" value="1"/>
</dbReference>
<dbReference type="PANTHER" id="PTHR34399">
    <property type="entry name" value="AVIDIN-RELATED"/>
    <property type="match status" value="1"/>
</dbReference>
<dbReference type="OMA" id="SIMEIYF"/>
<dbReference type="eggNOG" id="ENOG502S55G">
    <property type="taxonomic scope" value="Eukaryota"/>
</dbReference>
<dbReference type="InterPro" id="IPR005469">
    <property type="entry name" value="Avidin"/>
</dbReference>
<evidence type="ECO:0000256" key="2">
    <source>
        <dbReference type="ARBA" id="ARBA00006297"/>
    </source>
</evidence>
<accession>C3Y7P3</accession>
<dbReference type="PANTHER" id="PTHR34399:SF6">
    <property type="entry name" value="AVIDIN-LIKE"/>
    <property type="match status" value="1"/>
</dbReference>
<name>C3Y7P3_BRAFL</name>
<keyword evidence="6" id="KW-1015">Disulfide bond</keyword>
<keyword evidence="8" id="KW-1185">Reference proteome</keyword>
<organism>
    <name type="scientific">Branchiostoma floridae</name>
    <name type="common">Florida lancelet</name>
    <name type="synonym">Amphioxus</name>
    <dbReference type="NCBI Taxonomy" id="7739"/>
    <lineage>
        <taxon>Eukaryota</taxon>
        <taxon>Metazoa</taxon>
        <taxon>Chordata</taxon>
        <taxon>Cephalochordata</taxon>
        <taxon>Leptocardii</taxon>
        <taxon>Amphioxiformes</taxon>
        <taxon>Branchiostomatidae</taxon>
        <taxon>Branchiostoma</taxon>
    </lineage>
</organism>
<keyword evidence="5" id="KW-0092">Biotin</keyword>
<comment type="similarity">
    <text evidence="2">Belongs to the avidin/streptavidin family.</text>
</comment>
<evidence type="ECO:0000256" key="5">
    <source>
        <dbReference type="ARBA" id="ARBA00023267"/>
    </source>
</evidence>
<dbReference type="GO" id="GO:0009374">
    <property type="term" value="F:biotin binding"/>
    <property type="evidence" value="ECO:0007669"/>
    <property type="project" value="InterPro"/>
</dbReference>
<dbReference type="AlphaFoldDB" id="C3Y7P3"/>
<evidence type="ECO:0000256" key="4">
    <source>
        <dbReference type="ARBA" id="ARBA00022729"/>
    </source>
</evidence>
<evidence type="ECO:0000256" key="6">
    <source>
        <dbReference type="PIRSR" id="PIRSR605468-51"/>
    </source>
</evidence>
<dbReference type="InterPro" id="IPR051764">
    <property type="entry name" value="Avidin/Streptavidin-rel"/>
</dbReference>
<feature type="disulfide bond" evidence="6">
    <location>
        <begin position="31"/>
        <end position="104"/>
    </location>
</feature>
<sequence length="153" mass="17252">MYRAVSGVILRPSFNRMMLSAVCPKDSRRHCSGISGTWYNQKGSRMDIHDNGVILEGKYHTGVGEVQTPIIGFPPKTPGKTFGWVVNWVKEGDETSTTTWTAQCVEVKGEPALQTTWILRSEVEKPADRWESTIVGQDTFTRERLETSDEFLN</sequence>
<protein>
    <submittedName>
        <fullName evidence="9">Avidin-related protein 1-like isoform X2</fullName>
    </submittedName>
</protein>
<evidence type="ECO:0000313" key="9">
    <source>
        <dbReference type="RefSeq" id="XP_035663540.1"/>
    </source>
</evidence>
<dbReference type="InterPro" id="IPR036896">
    <property type="entry name" value="Avidin-like_sf"/>
</dbReference>
<dbReference type="Gene3D" id="2.40.128.30">
    <property type="entry name" value="Avidin-like"/>
    <property type="match status" value="1"/>
</dbReference>
<evidence type="ECO:0000256" key="1">
    <source>
        <dbReference type="ARBA" id="ARBA00004613"/>
    </source>
</evidence>